<accession>A0A968GDL4</accession>
<proteinExistence type="predicted"/>
<protein>
    <submittedName>
        <fullName evidence="1">Type II toxin-antitoxin system YoeB family toxin</fullName>
    </submittedName>
</protein>
<evidence type="ECO:0000313" key="2">
    <source>
        <dbReference type="Proteomes" id="UP000752013"/>
    </source>
</evidence>
<dbReference type="AlphaFoldDB" id="A0A968GDL4"/>
<dbReference type="Proteomes" id="UP000752013">
    <property type="component" value="Unassembled WGS sequence"/>
</dbReference>
<name>A0A968GDL4_9SPIO</name>
<organism evidence="1 2">
    <name type="scientific">Entomospira nematocerorum</name>
    <dbReference type="NCBI Taxonomy" id="2719987"/>
    <lineage>
        <taxon>Bacteria</taxon>
        <taxon>Pseudomonadati</taxon>
        <taxon>Spirochaetota</taxon>
        <taxon>Spirochaetia</taxon>
        <taxon>Spirochaetales</taxon>
        <taxon>Spirochaetaceae</taxon>
        <taxon>Entomospira</taxon>
    </lineage>
</organism>
<dbReference type="Gene3D" id="3.30.2310.20">
    <property type="entry name" value="RelE-like"/>
    <property type="match status" value="1"/>
</dbReference>
<keyword evidence="2" id="KW-1185">Reference proteome</keyword>
<sequence length="99" mass="11795">MDEAKSAKLDLRFDENSFAQINDLFERDRNQLKKVLKKLEELRRTGTFQSSVKMLRHKAGDFWSCDVDKKNRIVFVICEDNNRGDYLYIFSCHGHYDDK</sequence>
<gene>
    <name evidence="1" type="ORF">HCT46_07890</name>
</gene>
<comment type="caution">
    <text evidence="1">The sequence shown here is derived from an EMBL/GenBank/DDBJ whole genome shotgun (WGS) entry which is preliminary data.</text>
</comment>
<evidence type="ECO:0000313" key="1">
    <source>
        <dbReference type="EMBL" id="NIZ47834.1"/>
    </source>
</evidence>
<dbReference type="EMBL" id="JAATLK010000006">
    <property type="protein sequence ID" value="NIZ47834.1"/>
    <property type="molecule type" value="Genomic_DNA"/>
</dbReference>
<dbReference type="SUPFAM" id="SSF143011">
    <property type="entry name" value="RelE-like"/>
    <property type="match status" value="1"/>
</dbReference>
<reference evidence="1" key="1">
    <citation type="submission" date="2020-03" db="EMBL/GenBank/DDBJ databases">
        <title>Spirochaetal bacteria isolated from arthropods constitute a novel genus Entomospira genus novum within the order Spirochaetales.</title>
        <authorList>
            <person name="Grana-Miraglia L."/>
            <person name="Sikutova S."/>
            <person name="Fingerle V."/>
            <person name="Sing A."/>
            <person name="Castillo-Ramirez S."/>
            <person name="Margos G."/>
            <person name="Rudolf I."/>
        </authorList>
    </citation>
    <scope>NUCLEOTIDE SEQUENCE</scope>
    <source>
        <strain evidence="1">BR208</strain>
    </source>
</reference>
<dbReference type="RefSeq" id="WP_167704649.1">
    <property type="nucleotide sequence ID" value="NZ_CP118173.1"/>
</dbReference>
<dbReference type="InterPro" id="IPR035093">
    <property type="entry name" value="RelE/ParE_toxin_dom_sf"/>
</dbReference>